<dbReference type="AlphaFoldDB" id="A0A165IVR2"/>
<evidence type="ECO:0000313" key="3">
    <source>
        <dbReference type="Proteomes" id="UP000077266"/>
    </source>
</evidence>
<proteinExistence type="predicted"/>
<dbReference type="EMBL" id="KV425981">
    <property type="protein sequence ID" value="KZV93943.1"/>
    <property type="molecule type" value="Genomic_DNA"/>
</dbReference>
<evidence type="ECO:0000256" key="1">
    <source>
        <dbReference type="SAM" id="MobiDB-lite"/>
    </source>
</evidence>
<evidence type="ECO:0000313" key="2">
    <source>
        <dbReference type="EMBL" id="KZV93943.1"/>
    </source>
</evidence>
<organism evidence="2 3">
    <name type="scientific">Exidia glandulosa HHB12029</name>
    <dbReference type="NCBI Taxonomy" id="1314781"/>
    <lineage>
        <taxon>Eukaryota</taxon>
        <taxon>Fungi</taxon>
        <taxon>Dikarya</taxon>
        <taxon>Basidiomycota</taxon>
        <taxon>Agaricomycotina</taxon>
        <taxon>Agaricomycetes</taxon>
        <taxon>Auriculariales</taxon>
        <taxon>Exidiaceae</taxon>
        <taxon>Exidia</taxon>
    </lineage>
</organism>
<dbReference type="Proteomes" id="UP000077266">
    <property type="component" value="Unassembled WGS sequence"/>
</dbReference>
<gene>
    <name evidence="2" type="ORF">EXIGLDRAFT_767603</name>
</gene>
<feature type="compositionally biased region" description="Basic residues" evidence="1">
    <location>
        <begin position="1"/>
        <end position="14"/>
    </location>
</feature>
<feature type="region of interest" description="Disordered" evidence="1">
    <location>
        <begin position="1"/>
        <end position="22"/>
    </location>
</feature>
<accession>A0A165IVR2</accession>
<name>A0A165IVR2_EXIGL</name>
<reference evidence="2 3" key="1">
    <citation type="journal article" date="2016" name="Mol. Biol. Evol.">
        <title>Comparative Genomics of Early-Diverging Mushroom-Forming Fungi Provides Insights into the Origins of Lignocellulose Decay Capabilities.</title>
        <authorList>
            <person name="Nagy L.G."/>
            <person name="Riley R."/>
            <person name="Tritt A."/>
            <person name="Adam C."/>
            <person name="Daum C."/>
            <person name="Floudas D."/>
            <person name="Sun H."/>
            <person name="Yadav J.S."/>
            <person name="Pangilinan J."/>
            <person name="Larsson K.H."/>
            <person name="Matsuura K."/>
            <person name="Barry K."/>
            <person name="Labutti K."/>
            <person name="Kuo R."/>
            <person name="Ohm R.A."/>
            <person name="Bhattacharya S.S."/>
            <person name="Shirouzu T."/>
            <person name="Yoshinaga Y."/>
            <person name="Martin F.M."/>
            <person name="Grigoriev I.V."/>
            <person name="Hibbett D.S."/>
        </authorList>
    </citation>
    <scope>NUCLEOTIDE SEQUENCE [LARGE SCALE GENOMIC DNA]</scope>
    <source>
        <strain evidence="2 3">HHB12029</strain>
    </source>
</reference>
<dbReference type="InParanoid" id="A0A165IVR2"/>
<sequence length="211" mass="24101">MPPRRKKGPARQRRERRERYASDLELNRQRQRAYARERREEAREVSAYAKSCGDWATMSFHARFIILVLWDARRRAFKGVRGYGLDSEVHPNHGRTPSASAIYKMYRQALTDFTTIMPMTFPDVCDTLGRLVAGDWLEFTRDGYAEDGTFITDCSTLFQSVFPAGYIRNRLESGVGEDGEIIRVVSKDCASKCDLEARELGAAALDLRSCT</sequence>
<keyword evidence="3" id="KW-1185">Reference proteome</keyword>
<protein>
    <submittedName>
        <fullName evidence="2">Uncharacterized protein</fullName>
    </submittedName>
</protein>